<dbReference type="SUPFAM" id="SSF51735">
    <property type="entry name" value="NAD(P)-binding Rossmann-fold domains"/>
    <property type="match status" value="1"/>
</dbReference>
<reference evidence="4 5" key="1">
    <citation type="submission" date="2021-01" db="EMBL/GenBank/DDBJ databases">
        <title>Streptomyces acididurans sp. nov., isolated from a peat swamp forest soil.</title>
        <authorList>
            <person name="Chantavorakit T."/>
            <person name="Duangmal K."/>
        </authorList>
    </citation>
    <scope>NUCLEOTIDE SEQUENCE [LARGE SCALE GENOMIC DNA]</scope>
    <source>
        <strain evidence="4 5">KK5PA1</strain>
    </source>
</reference>
<keyword evidence="5" id="KW-1185">Reference proteome</keyword>
<keyword evidence="1" id="KW-0521">NADP</keyword>
<dbReference type="PANTHER" id="PTHR48106">
    <property type="entry name" value="QUINONE OXIDOREDUCTASE PIG3-RELATED"/>
    <property type="match status" value="1"/>
</dbReference>
<keyword evidence="2" id="KW-0560">Oxidoreductase</keyword>
<dbReference type="Gene3D" id="3.40.50.720">
    <property type="entry name" value="NAD(P)-binding Rossmann-like Domain"/>
    <property type="match status" value="1"/>
</dbReference>
<proteinExistence type="predicted"/>
<evidence type="ECO:0000313" key="5">
    <source>
        <dbReference type="Proteomes" id="UP000749040"/>
    </source>
</evidence>
<evidence type="ECO:0000259" key="3">
    <source>
        <dbReference type="SMART" id="SM00829"/>
    </source>
</evidence>
<dbReference type="EMBL" id="JADKYB010000022">
    <property type="protein sequence ID" value="MBM9509127.1"/>
    <property type="molecule type" value="Genomic_DNA"/>
</dbReference>
<dbReference type="PROSITE" id="PS01162">
    <property type="entry name" value="QOR_ZETA_CRYSTAL"/>
    <property type="match status" value="1"/>
</dbReference>
<dbReference type="Pfam" id="PF08240">
    <property type="entry name" value="ADH_N"/>
    <property type="match status" value="1"/>
</dbReference>
<dbReference type="InterPro" id="IPR020843">
    <property type="entry name" value="ER"/>
</dbReference>
<sequence>MRAIVFEELGGPEVLKIAELPDPQPGPDEVAVAVAYAGVNFFDLMARSAGHRVAALPFVPGVEVAGVVRAVGERVTGFAPGDRVTAYTAAGGYAETAVVPAATAFALPEGISLRTGAALPNIVPTAYALLHDMARLQEGDRVLVHSAAGGVGTIAGQLARRAGASAVYGVVSDLGKAEHALAYGYDLVFTADTFADDVREATGGLGVDIALDPMGGEVLRRTLGTLGRFGRLLSYGNAAGGDLWQVGPGDLSTLGAAVASFSLPRLAAGDPARLRRIADRSFRLVADGEIQVPVTADFDLADAADAHRLLESRTSTGKLLLRVSER</sequence>
<evidence type="ECO:0000256" key="2">
    <source>
        <dbReference type="ARBA" id="ARBA00023002"/>
    </source>
</evidence>
<gene>
    <name evidence="4" type="ORF">ITX44_32185</name>
</gene>
<evidence type="ECO:0000256" key="1">
    <source>
        <dbReference type="ARBA" id="ARBA00022857"/>
    </source>
</evidence>
<organism evidence="4 5">
    <name type="scientific">Actinacidiphila acididurans</name>
    <dbReference type="NCBI Taxonomy" id="2784346"/>
    <lineage>
        <taxon>Bacteria</taxon>
        <taxon>Bacillati</taxon>
        <taxon>Actinomycetota</taxon>
        <taxon>Actinomycetes</taxon>
        <taxon>Kitasatosporales</taxon>
        <taxon>Streptomycetaceae</taxon>
        <taxon>Actinacidiphila</taxon>
    </lineage>
</organism>
<feature type="domain" description="Enoyl reductase (ER)" evidence="3">
    <location>
        <begin position="10"/>
        <end position="321"/>
    </location>
</feature>
<dbReference type="SMART" id="SM00829">
    <property type="entry name" value="PKS_ER"/>
    <property type="match status" value="1"/>
</dbReference>
<dbReference type="SUPFAM" id="SSF50129">
    <property type="entry name" value="GroES-like"/>
    <property type="match status" value="1"/>
</dbReference>
<accession>A0ABS2U1A4</accession>
<dbReference type="InterPro" id="IPR011032">
    <property type="entry name" value="GroES-like_sf"/>
</dbReference>
<dbReference type="InterPro" id="IPR013154">
    <property type="entry name" value="ADH-like_N"/>
</dbReference>
<dbReference type="PANTHER" id="PTHR48106:SF13">
    <property type="entry name" value="QUINONE OXIDOREDUCTASE-RELATED"/>
    <property type="match status" value="1"/>
</dbReference>
<dbReference type="InterPro" id="IPR036291">
    <property type="entry name" value="NAD(P)-bd_dom_sf"/>
</dbReference>
<dbReference type="InterPro" id="IPR002364">
    <property type="entry name" value="Quin_OxRdtase/zeta-crystal_CS"/>
</dbReference>
<dbReference type="Gene3D" id="3.90.180.10">
    <property type="entry name" value="Medium-chain alcohol dehydrogenases, catalytic domain"/>
    <property type="match status" value="1"/>
</dbReference>
<dbReference type="Pfam" id="PF13602">
    <property type="entry name" value="ADH_zinc_N_2"/>
    <property type="match status" value="1"/>
</dbReference>
<dbReference type="RefSeq" id="WP_205361806.1">
    <property type="nucleotide sequence ID" value="NZ_JADKYB010000022.1"/>
</dbReference>
<comment type="caution">
    <text evidence="4">The sequence shown here is derived from an EMBL/GenBank/DDBJ whole genome shotgun (WGS) entry which is preliminary data.</text>
</comment>
<name>A0ABS2U1A4_9ACTN</name>
<evidence type="ECO:0000313" key="4">
    <source>
        <dbReference type="EMBL" id="MBM9509127.1"/>
    </source>
</evidence>
<protein>
    <submittedName>
        <fullName evidence="4">Zinc-binding dehydrogenase</fullName>
    </submittedName>
</protein>
<dbReference type="Proteomes" id="UP000749040">
    <property type="component" value="Unassembled WGS sequence"/>
</dbReference>